<accession>A0A8H4N9R5</accession>
<dbReference type="InterPro" id="IPR056125">
    <property type="entry name" value="DUF7708"/>
</dbReference>
<dbReference type="Pfam" id="PF24883">
    <property type="entry name" value="NPHP3_N"/>
    <property type="match status" value="1"/>
</dbReference>
<dbReference type="EMBL" id="WWBZ02000022">
    <property type="protein sequence ID" value="KAF4307662.1"/>
    <property type="molecule type" value="Genomic_DNA"/>
</dbReference>
<comment type="caution">
    <text evidence="4">The sequence shown here is derived from an EMBL/GenBank/DDBJ whole genome shotgun (WGS) entry which is preliminary data.</text>
</comment>
<protein>
    <submittedName>
        <fullName evidence="4">Uncharacterized protein</fullName>
    </submittedName>
</protein>
<evidence type="ECO:0000313" key="5">
    <source>
        <dbReference type="Proteomes" id="UP000572817"/>
    </source>
</evidence>
<evidence type="ECO:0000256" key="1">
    <source>
        <dbReference type="ARBA" id="ARBA00022737"/>
    </source>
</evidence>
<name>A0A8H4N9R5_9PEZI</name>
<proteinExistence type="predicted"/>
<dbReference type="PANTHER" id="PTHR10039:SF17">
    <property type="entry name" value="FUNGAL STAND N-TERMINAL GOODBYE DOMAIN-CONTAINING PROTEIN-RELATED"/>
    <property type="match status" value="1"/>
</dbReference>
<feature type="domain" description="DUF7708" evidence="2">
    <location>
        <begin position="121"/>
        <end position="243"/>
    </location>
</feature>
<dbReference type="PANTHER" id="PTHR10039">
    <property type="entry name" value="AMELOGENIN"/>
    <property type="match status" value="1"/>
</dbReference>
<reference evidence="4" key="1">
    <citation type="submission" date="2020-04" db="EMBL/GenBank/DDBJ databases">
        <title>Genome Assembly and Annotation of Botryosphaeria dothidea sdau 11-99, a Latent Pathogen of Apple Fruit Ring Rot in China.</title>
        <authorList>
            <person name="Yu C."/>
            <person name="Diao Y."/>
            <person name="Lu Q."/>
            <person name="Zhao J."/>
            <person name="Cui S."/>
            <person name="Peng C."/>
            <person name="He B."/>
            <person name="Liu H."/>
        </authorList>
    </citation>
    <scope>NUCLEOTIDE SEQUENCE [LARGE SCALE GENOMIC DNA]</scope>
    <source>
        <strain evidence="4">Sdau11-99</strain>
    </source>
</reference>
<evidence type="ECO:0000259" key="3">
    <source>
        <dbReference type="Pfam" id="PF24883"/>
    </source>
</evidence>
<dbReference type="OrthoDB" id="5389929at2759"/>
<dbReference type="Proteomes" id="UP000572817">
    <property type="component" value="Unassembled WGS sequence"/>
</dbReference>
<keyword evidence="5" id="KW-1185">Reference proteome</keyword>
<evidence type="ECO:0000259" key="2">
    <source>
        <dbReference type="Pfam" id="PF24809"/>
    </source>
</evidence>
<dbReference type="Pfam" id="PF24809">
    <property type="entry name" value="DUF7708"/>
    <property type="match status" value="1"/>
</dbReference>
<evidence type="ECO:0000313" key="4">
    <source>
        <dbReference type="EMBL" id="KAF4307662.1"/>
    </source>
</evidence>
<feature type="domain" description="Nephrocystin 3-like N-terminal" evidence="3">
    <location>
        <begin position="335"/>
        <end position="492"/>
    </location>
</feature>
<sequence>MTESSSAWTKWFPDGKKSFQAKDAEEARKSQQKFLMSLRSLPGSVKARLSDWASFSLENNTPPPDNQDDFLEQINDFSLDQLSQYVDAAMKESSQAGSDLQGARRKGIKKYTTTAFQSLCEHFINFLRAYGGVVEILNAADSQYGNVASATFALLFAVARVKMKAEDSLKSCLGRITDALPNLEVYRSVYPDPELGQNLSKAYKEIIFFGREATLYFLGSGFGRFSHAFRDPFRFENADAAIAVSLVSIRHRCDALLAQRVFFLQKENREILKKLEESEERTMREELRRIKRFLRMDNSDEKSRAEELKRYHLVLRDSFSGRRTLTEPSTSIVEQSEQFQLWLKASASLLVLYGRNHESMAGEHESWLSPVALEFISKWREQGHLVAHHFCKGESTLKGTLSSLLAQLLEQTPAVLKGGKDLDFIKSEVSRDTAEGIWQPIGRVVEVRRSPVFLVIDRPERCGKESRGEFISVLLDMVRNIGENLKILVVQRSEFWNIEKYIDEVRVEDGDSHDLLLRMRMDQ</sequence>
<keyword evidence="1" id="KW-0677">Repeat</keyword>
<organism evidence="4 5">
    <name type="scientific">Botryosphaeria dothidea</name>
    <dbReference type="NCBI Taxonomy" id="55169"/>
    <lineage>
        <taxon>Eukaryota</taxon>
        <taxon>Fungi</taxon>
        <taxon>Dikarya</taxon>
        <taxon>Ascomycota</taxon>
        <taxon>Pezizomycotina</taxon>
        <taxon>Dothideomycetes</taxon>
        <taxon>Dothideomycetes incertae sedis</taxon>
        <taxon>Botryosphaeriales</taxon>
        <taxon>Botryosphaeriaceae</taxon>
        <taxon>Botryosphaeria</taxon>
    </lineage>
</organism>
<dbReference type="InterPro" id="IPR056884">
    <property type="entry name" value="NPHP3-like_N"/>
</dbReference>
<dbReference type="AlphaFoldDB" id="A0A8H4N9R5"/>
<gene>
    <name evidence="4" type="ORF">GTA08_BOTSDO04418</name>
</gene>